<organism evidence="1 2">
    <name type="scientific">Fusarium beomiforme</name>
    <dbReference type="NCBI Taxonomy" id="44412"/>
    <lineage>
        <taxon>Eukaryota</taxon>
        <taxon>Fungi</taxon>
        <taxon>Dikarya</taxon>
        <taxon>Ascomycota</taxon>
        <taxon>Pezizomycotina</taxon>
        <taxon>Sordariomycetes</taxon>
        <taxon>Hypocreomycetidae</taxon>
        <taxon>Hypocreales</taxon>
        <taxon>Nectriaceae</taxon>
        <taxon>Fusarium</taxon>
        <taxon>Fusarium burgessii species complex</taxon>
    </lineage>
</organism>
<gene>
    <name evidence="1" type="ORF">FBEOM_14438</name>
</gene>
<name>A0A9P5A4I3_9HYPO</name>
<evidence type="ECO:0000313" key="1">
    <source>
        <dbReference type="EMBL" id="KAF4331788.1"/>
    </source>
</evidence>
<dbReference type="Proteomes" id="UP000730481">
    <property type="component" value="Unassembled WGS sequence"/>
</dbReference>
<evidence type="ECO:0000313" key="2">
    <source>
        <dbReference type="Proteomes" id="UP000730481"/>
    </source>
</evidence>
<reference evidence="1" key="1">
    <citation type="journal article" date="2017" name="Mycologia">
        <title>Fusarium algeriense, sp. nov., a novel toxigenic crown rot pathogen of durum wheat from Algeria is nested in the Fusarium burgessii species complex.</title>
        <authorList>
            <person name="Laraba I."/>
            <person name="Keddad A."/>
            <person name="Boureghda H."/>
            <person name="Abdallah N."/>
            <person name="Vaughan M.M."/>
            <person name="Proctor R.H."/>
            <person name="Busman M."/>
            <person name="O'Donnell K."/>
        </authorList>
    </citation>
    <scope>NUCLEOTIDE SEQUENCE</scope>
    <source>
        <strain evidence="1">NRRL 25174</strain>
    </source>
</reference>
<comment type="caution">
    <text evidence="1">The sequence shown here is derived from an EMBL/GenBank/DDBJ whole genome shotgun (WGS) entry which is preliminary data.</text>
</comment>
<protein>
    <submittedName>
        <fullName evidence="1">Uncharacterized protein</fullName>
    </submittedName>
</protein>
<dbReference type="OrthoDB" id="3528260at2759"/>
<accession>A0A9P5A4I3</accession>
<sequence>MLGTKKAFVHKLLIAASPSASFATAKCNPKAESFPGGFQAFTTRKFVPWCNSASNGNPFTFLQLSNIVMSDYNAAYAFNQDLFDEAVKKLPHGVNENFQLYDSAGSMKQHLYFVGSRIRAGADVQEVFERGLLFPVYIASIHPDTFMFYTDSPIGKALSKKGQSSCTRTNFIRENRKEINADNDIIIEEILKNNGKIPAGLSVYINGNIIDVAQFKKTKLENGKVRVTFQAITWTDEHSLSGQATHCFEFDPNFPDEIMYFVWGSGEGWLIADMTNGPISSILWKAVADTIVPMYTSMKESGTFETAARDKAWSGLVCRLWTKSQWAATRRFLASTFMSFTTPAGVEIKRRITDSTYNKGALVQYVPFDISKWEKEYKLVPGNLIDLGAYDWDNITLEAMSAMADPSKLDESKPRAEDTLGGALFLGHLVNGSALMQPSYTLAMTDLAVSKLSNDDLDVIKKAYEKVVLANLKDESNMTTVPSGPWKGTGAAVRQYWAWAALSPYRVELEKVAAKQVGSKATRSEISEFIDALHAQEAVLPKGD</sequence>
<dbReference type="EMBL" id="PVQB02001399">
    <property type="protein sequence ID" value="KAF4331788.1"/>
    <property type="molecule type" value="Genomic_DNA"/>
</dbReference>
<proteinExistence type="predicted"/>
<keyword evidence="2" id="KW-1185">Reference proteome</keyword>
<dbReference type="AlphaFoldDB" id="A0A9P5A4I3"/>
<reference evidence="1" key="2">
    <citation type="submission" date="2020-02" db="EMBL/GenBank/DDBJ databases">
        <title>Identification and distribution of gene clusters putatively required for synthesis of sphingolipid metabolism inhibitors in phylogenetically diverse species of the filamentous fungus Fusarium.</title>
        <authorList>
            <person name="Kim H.-S."/>
            <person name="Busman M."/>
            <person name="Brown D.W."/>
            <person name="Divon H."/>
            <person name="Uhlig S."/>
            <person name="Proctor R.H."/>
        </authorList>
    </citation>
    <scope>NUCLEOTIDE SEQUENCE</scope>
    <source>
        <strain evidence="1">NRRL 25174</strain>
    </source>
</reference>